<keyword evidence="3" id="KW-1185">Reference proteome</keyword>
<accession>A0A420J5C4</accession>
<dbReference type="EMBL" id="MCBQ01002916">
    <property type="protein sequence ID" value="RKF81997.1"/>
    <property type="molecule type" value="Genomic_DNA"/>
</dbReference>
<dbReference type="Proteomes" id="UP000283383">
    <property type="component" value="Unassembled WGS sequence"/>
</dbReference>
<proteinExistence type="predicted"/>
<dbReference type="AlphaFoldDB" id="A0A420J5C4"/>
<evidence type="ECO:0000313" key="2">
    <source>
        <dbReference type="EMBL" id="RKF81997.1"/>
    </source>
</evidence>
<comment type="caution">
    <text evidence="2">The sequence shown here is derived from an EMBL/GenBank/DDBJ whole genome shotgun (WGS) entry which is preliminary data.</text>
</comment>
<gene>
    <name evidence="2" type="ORF">GcM3_029020</name>
</gene>
<reference evidence="2 3" key="1">
    <citation type="journal article" date="2018" name="BMC Genomics">
        <title>Comparative genome analyses reveal sequence features reflecting distinct modes of host-adaptation between dicot and monocot powdery mildew.</title>
        <authorList>
            <person name="Wu Y."/>
            <person name="Ma X."/>
            <person name="Pan Z."/>
            <person name="Kale S.D."/>
            <person name="Song Y."/>
            <person name="King H."/>
            <person name="Zhang Q."/>
            <person name="Presley C."/>
            <person name="Deng X."/>
            <person name="Wei C.I."/>
            <person name="Xiao S."/>
        </authorList>
    </citation>
    <scope>NUCLEOTIDE SEQUENCE [LARGE SCALE GENOMIC DNA]</scope>
    <source>
        <strain evidence="2">UMSG3</strain>
    </source>
</reference>
<evidence type="ECO:0000313" key="3">
    <source>
        <dbReference type="Proteomes" id="UP000283383"/>
    </source>
</evidence>
<protein>
    <submittedName>
        <fullName evidence="2">Putative glycosyl</fullName>
    </submittedName>
</protein>
<sequence>MLKNTALQHYYTNFNPDKPPQLNTLCQIIKSKHQQSMLVKWNETTLNTILRNNESMDVEIALNTLISEIRHIKMSLSPEFRANKIFFAKLLQACRMHPACSIVCSTITDDSVSSLINLLRSNVATWKAQQNSSSDQNPHSNHQNANIYLTDRRYHGGNSNRNRRDNYRNRNNNQKNDYKRKICFVCRKEGFWST</sequence>
<name>A0A420J5C4_9PEZI</name>
<feature type="region of interest" description="Disordered" evidence="1">
    <location>
        <begin position="148"/>
        <end position="174"/>
    </location>
</feature>
<organism evidence="2 3">
    <name type="scientific">Golovinomyces cichoracearum</name>
    <dbReference type="NCBI Taxonomy" id="62708"/>
    <lineage>
        <taxon>Eukaryota</taxon>
        <taxon>Fungi</taxon>
        <taxon>Dikarya</taxon>
        <taxon>Ascomycota</taxon>
        <taxon>Pezizomycotina</taxon>
        <taxon>Leotiomycetes</taxon>
        <taxon>Erysiphales</taxon>
        <taxon>Erysiphaceae</taxon>
        <taxon>Golovinomyces</taxon>
    </lineage>
</organism>
<evidence type="ECO:0000256" key="1">
    <source>
        <dbReference type="SAM" id="MobiDB-lite"/>
    </source>
</evidence>